<name>A0A1A9WXC5_9MUSC</name>
<dbReference type="GO" id="GO:0030686">
    <property type="term" value="C:90S preribosome"/>
    <property type="evidence" value="ECO:0007669"/>
    <property type="project" value="TreeGrafter"/>
</dbReference>
<dbReference type="InterPro" id="IPR016024">
    <property type="entry name" value="ARM-type_fold"/>
</dbReference>
<dbReference type="GO" id="GO:0032040">
    <property type="term" value="C:small-subunit processome"/>
    <property type="evidence" value="ECO:0007669"/>
    <property type="project" value="TreeGrafter"/>
</dbReference>
<protein>
    <recommendedName>
        <fullName evidence="8">HEAT repeat-containing protein 1</fullName>
    </recommendedName>
</protein>
<feature type="domain" description="BP28 C-terminal" evidence="9">
    <location>
        <begin position="1743"/>
        <end position="1894"/>
    </location>
</feature>
<keyword evidence="3 8" id="KW-0690">Ribosome biogenesis</keyword>
<evidence type="ECO:0000256" key="8">
    <source>
        <dbReference type="RuleBase" id="RU367065"/>
    </source>
</evidence>
<dbReference type="PANTHER" id="PTHR13457:SF1">
    <property type="entry name" value="HEAT REPEAT-CONTAINING PROTEIN 1"/>
    <property type="match status" value="1"/>
</dbReference>
<evidence type="ECO:0000256" key="4">
    <source>
        <dbReference type="ARBA" id="ARBA00022552"/>
    </source>
</evidence>
<dbReference type="InterPro" id="IPR012954">
    <property type="entry name" value="BP28_C_dom"/>
</dbReference>
<keyword evidence="11" id="KW-1185">Reference proteome</keyword>
<accession>A0A1A9WXC5</accession>
<dbReference type="PROSITE" id="PS50077">
    <property type="entry name" value="HEAT_REPEAT"/>
    <property type="match status" value="1"/>
</dbReference>
<evidence type="ECO:0000256" key="1">
    <source>
        <dbReference type="ARBA" id="ARBA00004604"/>
    </source>
</evidence>
<dbReference type="InterPro" id="IPR021133">
    <property type="entry name" value="HEAT_type_2"/>
</dbReference>
<dbReference type="SMART" id="SM01036">
    <property type="entry name" value="BP28CT"/>
    <property type="match status" value="1"/>
</dbReference>
<dbReference type="InterPro" id="IPR040191">
    <property type="entry name" value="UTP10"/>
</dbReference>
<evidence type="ECO:0000256" key="5">
    <source>
        <dbReference type="ARBA" id="ARBA00023242"/>
    </source>
</evidence>
<dbReference type="Pfam" id="PF23243">
    <property type="entry name" value="HEAT_HEATR1"/>
    <property type="match status" value="1"/>
</dbReference>
<evidence type="ECO:0000256" key="7">
    <source>
        <dbReference type="PROSITE-ProRule" id="PRU00103"/>
    </source>
</evidence>
<evidence type="ECO:0000313" key="11">
    <source>
        <dbReference type="Proteomes" id="UP000091820"/>
    </source>
</evidence>
<keyword evidence="5 8" id="KW-0539">Nucleus</keyword>
<dbReference type="GO" id="GO:0000462">
    <property type="term" value="P:maturation of SSU-rRNA from tricistronic rRNA transcript (SSU-rRNA, 5.8S rRNA, LSU-rRNA)"/>
    <property type="evidence" value="ECO:0007669"/>
    <property type="project" value="TreeGrafter"/>
</dbReference>
<dbReference type="Pfam" id="PF08146">
    <property type="entry name" value="BP28CT"/>
    <property type="match status" value="1"/>
</dbReference>
<dbReference type="Pfam" id="PF12397">
    <property type="entry name" value="U3snoRNP10"/>
    <property type="match status" value="1"/>
</dbReference>
<dbReference type="VEuPathDB" id="VectorBase:GBRI035966"/>
<dbReference type="SUPFAM" id="SSF48371">
    <property type="entry name" value="ARM repeat"/>
    <property type="match status" value="1"/>
</dbReference>
<dbReference type="STRING" id="37001.A0A1A9WXC5"/>
<comment type="subcellular location">
    <subcellularLocation>
        <location evidence="1 8">Nucleus</location>
        <location evidence="1 8">Nucleolus</location>
    </subcellularLocation>
</comment>
<evidence type="ECO:0000313" key="10">
    <source>
        <dbReference type="EnsemblMetazoa" id="GBRI035966-PA"/>
    </source>
</evidence>
<dbReference type="GO" id="GO:0034455">
    <property type="term" value="C:t-UTP complex"/>
    <property type="evidence" value="ECO:0007669"/>
    <property type="project" value="TreeGrafter"/>
</dbReference>
<comment type="function">
    <text evidence="8">Involved in nucleolar processing of pre-18S ribosomal RNA.</text>
</comment>
<dbReference type="PANTHER" id="PTHR13457">
    <property type="entry name" value="BAP28"/>
    <property type="match status" value="1"/>
</dbReference>
<evidence type="ECO:0000256" key="6">
    <source>
        <dbReference type="ARBA" id="ARBA00023274"/>
    </source>
</evidence>
<organism evidence="10 11">
    <name type="scientific">Glossina brevipalpis</name>
    <dbReference type="NCBI Taxonomy" id="37001"/>
    <lineage>
        <taxon>Eukaryota</taxon>
        <taxon>Metazoa</taxon>
        <taxon>Ecdysozoa</taxon>
        <taxon>Arthropoda</taxon>
        <taxon>Hexapoda</taxon>
        <taxon>Insecta</taxon>
        <taxon>Pterygota</taxon>
        <taxon>Neoptera</taxon>
        <taxon>Endopterygota</taxon>
        <taxon>Diptera</taxon>
        <taxon>Brachycera</taxon>
        <taxon>Muscomorpha</taxon>
        <taxon>Hippoboscoidea</taxon>
        <taxon>Glossinidae</taxon>
        <taxon>Glossina</taxon>
    </lineage>
</organism>
<dbReference type="InterPro" id="IPR011989">
    <property type="entry name" value="ARM-like"/>
</dbReference>
<dbReference type="InterPro" id="IPR022125">
    <property type="entry name" value="U3snoRNP10_N"/>
</dbReference>
<reference evidence="11" key="1">
    <citation type="submission" date="2014-03" db="EMBL/GenBank/DDBJ databases">
        <authorList>
            <person name="Aksoy S."/>
            <person name="Warren W."/>
            <person name="Wilson R.K."/>
        </authorList>
    </citation>
    <scope>NUCLEOTIDE SEQUENCE [LARGE SCALE GENOMIC DNA]</scope>
    <source>
        <strain evidence="11">IAEA</strain>
    </source>
</reference>
<dbReference type="EnsemblMetazoa" id="GBRI035966-RA">
    <property type="protein sequence ID" value="GBRI035966-PA"/>
    <property type="gene ID" value="GBRI035966"/>
</dbReference>
<reference evidence="10" key="2">
    <citation type="submission" date="2020-05" db="UniProtKB">
        <authorList>
            <consortium name="EnsemblMetazoa"/>
        </authorList>
    </citation>
    <scope>IDENTIFICATION</scope>
    <source>
        <strain evidence="10">IAEA</strain>
    </source>
</reference>
<dbReference type="Gene3D" id="1.25.10.10">
    <property type="entry name" value="Leucine-rich Repeat Variant"/>
    <property type="match status" value="1"/>
</dbReference>
<evidence type="ECO:0000256" key="3">
    <source>
        <dbReference type="ARBA" id="ARBA00022517"/>
    </source>
</evidence>
<proteinExistence type="inferred from homology"/>
<keyword evidence="4 8" id="KW-0698">rRNA processing</keyword>
<dbReference type="GO" id="GO:0030515">
    <property type="term" value="F:snoRNA binding"/>
    <property type="evidence" value="ECO:0007669"/>
    <property type="project" value="TreeGrafter"/>
</dbReference>
<dbReference type="Proteomes" id="UP000091820">
    <property type="component" value="Unassembled WGS sequence"/>
</dbReference>
<comment type="similarity">
    <text evidence="2 8">Belongs to the HEATR1/UTP10 family.</text>
</comment>
<evidence type="ECO:0000256" key="2">
    <source>
        <dbReference type="ARBA" id="ARBA00010559"/>
    </source>
</evidence>
<evidence type="ECO:0000259" key="9">
    <source>
        <dbReference type="SMART" id="SM01036"/>
    </source>
</evidence>
<sequence length="2025" mass="235617">MTTSLFQQLERLKVPEADAFLENKRCASILFDCKEAAAKGRRTIYDLGVNGLEELILLNPSFQQFKTTLFDEATIQIERATEHKDINQLLDCNIRKFFCYLSPYFLLRPAHMCLEWLIRRFRVHEYNRNDLVALILPYHETNAFVKVIQTFRLRRSDKIWHWLKPSQLAGLPLSKTAILNRAATEKGFLKFVCNSTADAVKELGIDAHLLQAQLNFYCSVVIGALEKCQRVQEWHIITLLPSLTKGLTSRSVDFVSAAYMITARLVARAEITAKLCKFLIAKLAAVDFVRLQRTAVMLLVWVFDTQRALKPCFPEETLLKLIQEKWFTDILTELANENVDIYCISGTLMTQCLNALHDNDERKEQFKEFLERFLDCIKFPDTIAEQMISCFLDSYISTNNAHMIQTLRDTELIELDSDEDDNARESADTYFKSWYSERLQKWERQYPSAFDKVIKASLPNLDVQETNNRRDAIKMALGYRLQIFDRSASDIYESLYHNNAAIRLVAVTTLLKNLKHYRKNPKNYQLLKECLLDRILDDNANVVRSVLTLNTFEILEMIDCFKFVDALANILHKIQMEPENWQPLSTIVIEHLTHRLLVKQCNSNFILFSLMPIFLPTDDRSFNKKAIQQIITSDFAKNINFLQNLNAPKIEILDAKSFKEQFLLFINTNTETFNTLNIFDLFDAVQKQQETQIHFRSAMQVYHLIVLVTGCLKQIYTSKESSKIYQQIYQYTQQFKIKHLPLPEWNVSNKSRYIPLQLYSDFLVKLIKHTDFFSLTKKSWEAEEFTELKLFFLIFGDISKEAFEISLQRTEQREWLKILKKILDEIFKDPHYKLEFLINFYLHETQEKANNYIDLRLISFKITQNIIKNAEKFKSPISNDHIIKIVMALNSQQRIVRSETLITLEEIYNSGYLLGDDMKYFIKFLLKRKEEILMDYEQFPLLMFSLLKSDTNDRKSCFHVNRILNEILKTVEQDKELKHLEFSVLILKTLTHIEDERIFKLFIPLASKVMEEISMEGSIKILKSPYDVLYSLIIQRFGPQTAQNILIKYEPAWLLIEKVLKSHSVYLKSNDSLKSIACGFLEGLDEVFYEKLSTSYKQQFIELLLNTITEAESDVLFLTVNKLFKKCTLDSRLLLTMLGNMHKYSETAVINEKKSTISNPRRIQINSLHWKKGIVLLELLENKKKLLNTELLIPLLFELLNACLNLEEQTSVEYAKQLILSALLNSCSKAQENNCDLKKSFPKSTFRVDLVVQCLRVSQNPQTHQNALLLLSYCAELFPQQVLHNIVDIFTFVGSSVVRHDDAFSFHIINVIIVSVIPVLVKEKADVIPVLKVFSDILLDVPEHRRLPMYTKLLLTLGCEEYLWTFLCVVFEAHVMDEEKQRLLKKKNSNSSNVHLELIPKRLEIVLDLCQTFSPSIILETCIHFMDYLVKLLTIKKDADGDSSKSKFRSDNAESSLFNVYTRSAKQFRHYKYVIMQFLSSATSSEEFLHKTASLPSDSMNAMKALYQNFIIKILSYLPLVNNCLEKSQESAQQKFWKVILHHLHDVLDNIITLLSPDMFLVVFNGLMQHKLYSVRKKIVELLITKLQQKDEFFANCDGQNFENIINPLTTIINGILNNEGAKSPDLMFLQQTALIAVKLLSKQFASSHVEDFKSLLSDLNVLSSLCLIEARVSVQQNEKDQRSLNTLQKINAIWSKIATDVPVRVLVPNWEKTYNLLLEDKCYEELNVLMKLIKLSIAHNANQELVPVQRDLSEMFQEFLKFRVSLEDTNCDRDQVQCVEGNIIEAFVTWVLKLSESAFRPLYHKLYKRILEENNDIRFSLTFFRLTHKIAEALKSLFMLFAGDFIEDIARLLNECNSSQRKQDYLEEHLVVELLIALLNSCYQIFLHDNKEFINTRKFGILMPAIVNQLENPLVLQDESLQQLLTLCIAQLAVDVSNDVMWKQLNYQVLLKTQTNVPEVRIFAFNSCVELARRLGDDFTPLLPETIPFIAELFEDENPRVEKNTRRAVRELEEILGESLQKYL</sequence>
<keyword evidence="6 8" id="KW-0687">Ribonucleoprotein</keyword>
<dbReference type="InterPro" id="IPR056473">
    <property type="entry name" value="HEAT_Utp10/HEAT1"/>
</dbReference>
<feature type="repeat" description="HEAT" evidence="7">
    <location>
        <begin position="1987"/>
        <end position="2025"/>
    </location>
</feature>
<dbReference type="GO" id="GO:0045943">
    <property type="term" value="P:positive regulation of transcription by RNA polymerase I"/>
    <property type="evidence" value="ECO:0007669"/>
    <property type="project" value="TreeGrafter"/>
</dbReference>